<dbReference type="OrthoDB" id="3912095at2759"/>
<feature type="region of interest" description="Disordered" evidence="1">
    <location>
        <begin position="220"/>
        <end position="239"/>
    </location>
</feature>
<evidence type="ECO:0000313" key="2">
    <source>
        <dbReference type="EMBL" id="KAF2725393.1"/>
    </source>
</evidence>
<reference evidence="2" key="1">
    <citation type="journal article" date="2020" name="Stud. Mycol.">
        <title>101 Dothideomycetes genomes: a test case for predicting lifestyles and emergence of pathogens.</title>
        <authorList>
            <person name="Haridas S."/>
            <person name="Albert R."/>
            <person name="Binder M."/>
            <person name="Bloem J."/>
            <person name="Labutti K."/>
            <person name="Salamov A."/>
            <person name="Andreopoulos B."/>
            <person name="Baker S."/>
            <person name="Barry K."/>
            <person name="Bills G."/>
            <person name="Bluhm B."/>
            <person name="Cannon C."/>
            <person name="Castanera R."/>
            <person name="Culley D."/>
            <person name="Daum C."/>
            <person name="Ezra D."/>
            <person name="Gonzalez J."/>
            <person name="Henrissat B."/>
            <person name="Kuo A."/>
            <person name="Liang C."/>
            <person name="Lipzen A."/>
            <person name="Lutzoni F."/>
            <person name="Magnuson J."/>
            <person name="Mondo S."/>
            <person name="Nolan M."/>
            <person name="Ohm R."/>
            <person name="Pangilinan J."/>
            <person name="Park H.-J."/>
            <person name="Ramirez L."/>
            <person name="Alfaro M."/>
            <person name="Sun H."/>
            <person name="Tritt A."/>
            <person name="Yoshinaga Y."/>
            <person name="Zwiers L.-H."/>
            <person name="Turgeon B."/>
            <person name="Goodwin S."/>
            <person name="Spatafora J."/>
            <person name="Crous P."/>
            <person name="Grigoriev I."/>
        </authorList>
    </citation>
    <scope>NUCLEOTIDE SEQUENCE</scope>
    <source>
        <strain evidence="2">CBS 116435</strain>
    </source>
</reference>
<dbReference type="AlphaFoldDB" id="A0A9P4QGZ9"/>
<gene>
    <name evidence="2" type="ORF">K431DRAFT_342846</name>
</gene>
<name>A0A9P4QGZ9_9PEZI</name>
<comment type="caution">
    <text evidence="2">The sequence shown here is derived from an EMBL/GenBank/DDBJ whole genome shotgun (WGS) entry which is preliminary data.</text>
</comment>
<keyword evidence="3" id="KW-1185">Reference proteome</keyword>
<dbReference type="Proteomes" id="UP000799441">
    <property type="component" value="Unassembled WGS sequence"/>
</dbReference>
<protein>
    <submittedName>
        <fullName evidence="2">Uncharacterized protein</fullName>
    </submittedName>
</protein>
<evidence type="ECO:0000313" key="3">
    <source>
        <dbReference type="Proteomes" id="UP000799441"/>
    </source>
</evidence>
<accession>A0A9P4QGZ9</accession>
<proteinExistence type="predicted"/>
<evidence type="ECO:0000256" key="1">
    <source>
        <dbReference type="SAM" id="MobiDB-lite"/>
    </source>
</evidence>
<dbReference type="EMBL" id="MU003767">
    <property type="protein sequence ID" value="KAF2725393.1"/>
    <property type="molecule type" value="Genomic_DNA"/>
</dbReference>
<sequence length="239" mass="26630">METESFSDLLQVAAEIDRILQCIHAMHASDPELSRKSQYKLQEKGQAEKSRFAGFLQYTGPDNETLKLLELLENQRLSHSLQFWTFSPIHPAAGSGDPQVYLCGLTEIDQNTIRETASMLSEGKGYDPTEKARRTLVAMTERGAKYKFLEQALGRGISLVLGTTLSESHWLKLLPKDGKGKFSQVKEHLDTTNVLELSEKFNNLQLAIMTSMASYLTSSMSRDGSGRGNGNILVPCQEQ</sequence>
<organism evidence="2 3">
    <name type="scientific">Polychaeton citri CBS 116435</name>
    <dbReference type="NCBI Taxonomy" id="1314669"/>
    <lineage>
        <taxon>Eukaryota</taxon>
        <taxon>Fungi</taxon>
        <taxon>Dikarya</taxon>
        <taxon>Ascomycota</taxon>
        <taxon>Pezizomycotina</taxon>
        <taxon>Dothideomycetes</taxon>
        <taxon>Dothideomycetidae</taxon>
        <taxon>Capnodiales</taxon>
        <taxon>Capnodiaceae</taxon>
        <taxon>Polychaeton</taxon>
    </lineage>
</organism>